<proteinExistence type="predicted"/>
<feature type="compositionally biased region" description="Basic and acidic residues" evidence="1">
    <location>
        <begin position="48"/>
        <end position="68"/>
    </location>
</feature>
<keyword evidence="3" id="KW-1185">Reference proteome</keyword>
<comment type="caution">
    <text evidence="2">The sequence shown here is derived from an EMBL/GenBank/DDBJ whole genome shotgun (WGS) entry which is preliminary data.</text>
</comment>
<organism evidence="2 3">
    <name type="scientific">Liparis tanakae</name>
    <name type="common">Tanaka's snailfish</name>
    <dbReference type="NCBI Taxonomy" id="230148"/>
    <lineage>
        <taxon>Eukaryota</taxon>
        <taxon>Metazoa</taxon>
        <taxon>Chordata</taxon>
        <taxon>Craniata</taxon>
        <taxon>Vertebrata</taxon>
        <taxon>Euteleostomi</taxon>
        <taxon>Actinopterygii</taxon>
        <taxon>Neopterygii</taxon>
        <taxon>Teleostei</taxon>
        <taxon>Neoteleostei</taxon>
        <taxon>Acanthomorphata</taxon>
        <taxon>Eupercaria</taxon>
        <taxon>Perciformes</taxon>
        <taxon>Cottioidei</taxon>
        <taxon>Cottales</taxon>
        <taxon>Liparidae</taxon>
        <taxon>Liparis</taxon>
    </lineage>
</organism>
<gene>
    <name evidence="2" type="ORF">EYF80_042455</name>
</gene>
<evidence type="ECO:0000256" key="1">
    <source>
        <dbReference type="SAM" id="MobiDB-lite"/>
    </source>
</evidence>
<name>A0A4Z2G1B2_9TELE</name>
<dbReference type="EMBL" id="SRLO01000747">
    <property type="protein sequence ID" value="TNN47328.1"/>
    <property type="molecule type" value="Genomic_DNA"/>
</dbReference>
<sequence>MFKRHRGGFRRIKKTPADFDPLHLDLTQQQKNTPKKTLTAPPVLGFSTRERDGDERGPPPRRNYHGEREEDGDGGRRRRGVISGKRRYGVDITGVFAEGKPGGFVPAAPSQAYQCLLQKLLRSGRFSSGESAAWQTPRSKQDNR</sequence>
<dbReference type="AlphaFoldDB" id="A0A4Z2G1B2"/>
<feature type="compositionally biased region" description="Polar residues" evidence="1">
    <location>
        <begin position="26"/>
        <end position="36"/>
    </location>
</feature>
<reference evidence="2 3" key="1">
    <citation type="submission" date="2019-03" db="EMBL/GenBank/DDBJ databases">
        <title>First draft genome of Liparis tanakae, snailfish: a comprehensive survey of snailfish specific genes.</title>
        <authorList>
            <person name="Kim W."/>
            <person name="Song I."/>
            <person name="Jeong J.-H."/>
            <person name="Kim D."/>
            <person name="Kim S."/>
            <person name="Ryu S."/>
            <person name="Song J.Y."/>
            <person name="Lee S.K."/>
        </authorList>
    </citation>
    <scope>NUCLEOTIDE SEQUENCE [LARGE SCALE GENOMIC DNA]</scope>
    <source>
        <tissue evidence="2">Muscle</tissue>
    </source>
</reference>
<evidence type="ECO:0000313" key="2">
    <source>
        <dbReference type="EMBL" id="TNN47328.1"/>
    </source>
</evidence>
<accession>A0A4Z2G1B2</accession>
<dbReference type="Proteomes" id="UP000314294">
    <property type="component" value="Unassembled WGS sequence"/>
</dbReference>
<feature type="region of interest" description="Disordered" evidence="1">
    <location>
        <begin position="1"/>
        <end position="84"/>
    </location>
</feature>
<feature type="compositionally biased region" description="Basic residues" evidence="1">
    <location>
        <begin position="1"/>
        <end position="14"/>
    </location>
</feature>
<protein>
    <submittedName>
        <fullName evidence="2">Uncharacterized protein</fullName>
    </submittedName>
</protein>
<evidence type="ECO:0000313" key="3">
    <source>
        <dbReference type="Proteomes" id="UP000314294"/>
    </source>
</evidence>